<comment type="caution">
    <text evidence="2">The sequence shown here is derived from an EMBL/GenBank/DDBJ whole genome shotgun (WGS) entry which is preliminary data.</text>
</comment>
<dbReference type="Proteomes" id="UP000828390">
    <property type="component" value="Unassembled WGS sequence"/>
</dbReference>
<evidence type="ECO:0000313" key="2">
    <source>
        <dbReference type="EMBL" id="KAH3736564.1"/>
    </source>
</evidence>
<accession>A0A9D4D294</accession>
<evidence type="ECO:0000313" key="3">
    <source>
        <dbReference type="Proteomes" id="UP000828390"/>
    </source>
</evidence>
<reference evidence="2" key="2">
    <citation type="submission" date="2020-11" db="EMBL/GenBank/DDBJ databases">
        <authorList>
            <person name="McCartney M.A."/>
            <person name="Auch B."/>
            <person name="Kono T."/>
            <person name="Mallez S."/>
            <person name="Becker A."/>
            <person name="Gohl D.M."/>
            <person name="Silverstein K.A.T."/>
            <person name="Koren S."/>
            <person name="Bechman K.B."/>
            <person name="Herman A."/>
            <person name="Abrahante J.E."/>
            <person name="Garbe J."/>
        </authorList>
    </citation>
    <scope>NUCLEOTIDE SEQUENCE</scope>
    <source>
        <strain evidence="2">Duluth1</strain>
        <tissue evidence="2">Whole animal</tissue>
    </source>
</reference>
<proteinExistence type="predicted"/>
<protein>
    <recommendedName>
        <fullName evidence="1">SCP domain-containing protein</fullName>
    </recommendedName>
</protein>
<dbReference type="InterPro" id="IPR014044">
    <property type="entry name" value="CAP_dom"/>
</dbReference>
<organism evidence="2 3">
    <name type="scientific">Dreissena polymorpha</name>
    <name type="common">Zebra mussel</name>
    <name type="synonym">Mytilus polymorpha</name>
    <dbReference type="NCBI Taxonomy" id="45954"/>
    <lineage>
        <taxon>Eukaryota</taxon>
        <taxon>Metazoa</taxon>
        <taxon>Spiralia</taxon>
        <taxon>Lophotrochozoa</taxon>
        <taxon>Mollusca</taxon>
        <taxon>Bivalvia</taxon>
        <taxon>Autobranchia</taxon>
        <taxon>Heteroconchia</taxon>
        <taxon>Euheterodonta</taxon>
        <taxon>Imparidentia</taxon>
        <taxon>Neoheterodontei</taxon>
        <taxon>Myida</taxon>
        <taxon>Dreissenoidea</taxon>
        <taxon>Dreissenidae</taxon>
        <taxon>Dreissena</taxon>
    </lineage>
</organism>
<dbReference type="SUPFAM" id="SSF55797">
    <property type="entry name" value="PR-1-like"/>
    <property type="match status" value="1"/>
</dbReference>
<dbReference type="Gene3D" id="3.40.33.10">
    <property type="entry name" value="CAP"/>
    <property type="match status" value="1"/>
</dbReference>
<evidence type="ECO:0000259" key="1">
    <source>
        <dbReference type="SMART" id="SM00198"/>
    </source>
</evidence>
<dbReference type="InterPro" id="IPR035940">
    <property type="entry name" value="CAP_sf"/>
</dbReference>
<sequence length="115" mass="12691">MTLYVTPSLIKSPGRNWSTGLTGLPGVQQLILDAHNTARRGVTPTASNMQLMNNTKRLAYGYSSWTGAIEGWAKEKKDFTYGTDNKNKVVGHYTQGKVCCALSLDFYINLQNIGM</sequence>
<dbReference type="AlphaFoldDB" id="A0A9D4D294"/>
<name>A0A9D4D294_DREPO</name>
<feature type="domain" description="SCP" evidence="1">
    <location>
        <begin position="26"/>
        <end position="112"/>
    </location>
</feature>
<gene>
    <name evidence="2" type="ORF">DPMN_043135</name>
</gene>
<keyword evidence="3" id="KW-1185">Reference proteome</keyword>
<reference evidence="2" key="1">
    <citation type="journal article" date="2019" name="bioRxiv">
        <title>The Genome of the Zebra Mussel, Dreissena polymorpha: A Resource for Invasive Species Research.</title>
        <authorList>
            <person name="McCartney M.A."/>
            <person name="Auch B."/>
            <person name="Kono T."/>
            <person name="Mallez S."/>
            <person name="Zhang Y."/>
            <person name="Obille A."/>
            <person name="Becker A."/>
            <person name="Abrahante J.E."/>
            <person name="Garbe J."/>
            <person name="Badalamenti J.P."/>
            <person name="Herman A."/>
            <person name="Mangelson H."/>
            <person name="Liachko I."/>
            <person name="Sullivan S."/>
            <person name="Sone E.D."/>
            <person name="Koren S."/>
            <person name="Silverstein K.A.T."/>
            <person name="Beckman K.B."/>
            <person name="Gohl D.M."/>
        </authorList>
    </citation>
    <scope>NUCLEOTIDE SEQUENCE</scope>
    <source>
        <strain evidence="2">Duluth1</strain>
        <tissue evidence="2">Whole animal</tissue>
    </source>
</reference>
<dbReference type="EMBL" id="JAIWYP010000011">
    <property type="protein sequence ID" value="KAH3736564.1"/>
    <property type="molecule type" value="Genomic_DNA"/>
</dbReference>
<dbReference type="SMART" id="SM00198">
    <property type="entry name" value="SCP"/>
    <property type="match status" value="1"/>
</dbReference>